<dbReference type="InterPro" id="IPR009001">
    <property type="entry name" value="Transl_elong_EF1A/Init_IF2_C"/>
</dbReference>
<feature type="binding site" evidence="9">
    <location>
        <begin position="31"/>
        <end position="38"/>
    </location>
    <ligand>
        <name>GTP</name>
        <dbReference type="ChEBI" id="CHEBI:37565"/>
    </ligand>
</feature>
<evidence type="ECO:0000313" key="11">
    <source>
        <dbReference type="EMBL" id="ABA89011.1"/>
    </source>
</evidence>
<keyword evidence="5 9" id="KW-0067">ATP-binding</keyword>
<dbReference type="GO" id="GO:0004781">
    <property type="term" value="F:sulfate adenylyltransferase (ATP) activity"/>
    <property type="evidence" value="ECO:0007669"/>
    <property type="project" value="UniProtKB-UniRule"/>
</dbReference>
<dbReference type="InterPro" id="IPR044138">
    <property type="entry name" value="CysN_II"/>
</dbReference>
<feature type="domain" description="Tr-type G" evidence="10">
    <location>
        <begin position="22"/>
        <end position="236"/>
    </location>
</feature>
<comment type="pathway">
    <text evidence="1 9">Sulfur metabolism; hydrogen sulfide biosynthesis; sulfite from sulfate: step 1/3.</text>
</comment>
<dbReference type="InterPro" id="IPR044139">
    <property type="entry name" value="CysN_NoDQ_III"/>
</dbReference>
<dbReference type="NCBIfam" id="NF004035">
    <property type="entry name" value="PRK05506.1"/>
    <property type="match status" value="1"/>
</dbReference>
<dbReference type="InterPro" id="IPR004161">
    <property type="entry name" value="EFTu-like_2"/>
</dbReference>
<dbReference type="InterPro" id="IPR054696">
    <property type="entry name" value="GTP-eEF1A_C"/>
</dbReference>
<dbReference type="FunFam" id="2.40.30.10:FF:000027">
    <property type="entry name" value="Sulfate adenylyltransferase subunit 1"/>
    <property type="match status" value="1"/>
</dbReference>
<dbReference type="InterPro" id="IPR005225">
    <property type="entry name" value="Small_GTP-bd"/>
</dbReference>
<dbReference type="PRINTS" id="PR00315">
    <property type="entry name" value="ELONGATNFCT"/>
</dbReference>
<name>Q3A3P6_SYNC1</name>
<dbReference type="OrthoDB" id="9804504at2"/>
<dbReference type="InterPro" id="IPR011779">
    <property type="entry name" value="SO4_adenylTrfase_lsu"/>
</dbReference>
<dbReference type="KEGG" id="pca:Pcar_1768"/>
<dbReference type="PANTHER" id="PTHR23115">
    <property type="entry name" value="TRANSLATION FACTOR"/>
    <property type="match status" value="1"/>
</dbReference>
<dbReference type="InterPro" id="IPR000795">
    <property type="entry name" value="T_Tr_GTP-bd_dom"/>
</dbReference>
<reference evidence="11 12" key="2">
    <citation type="journal article" date="2012" name="BMC Genomics">
        <title>The genome of Pelobacter carbinolicus reveals surprising metabolic capabilities and physiological features.</title>
        <authorList>
            <person name="Aklujkar M."/>
            <person name="Haveman S.A."/>
            <person name="Didonato R.Jr."/>
            <person name="Chertkov O."/>
            <person name="Han C.S."/>
            <person name="Land M.L."/>
            <person name="Brown P."/>
            <person name="Lovley D.R."/>
        </authorList>
    </citation>
    <scope>NUCLEOTIDE SEQUENCE [LARGE SCALE GENOMIC DNA]</scope>
    <source>
        <strain evidence="12">DSM 2380 / NBRC 103641 / GraBd1</strain>
    </source>
</reference>
<dbReference type="HAMAP" id="MF_00062">
    <property type="entry name" value="Sulf_adenylyltr_sub1"/>
    <property type="match status" value="1"/>
</dbReference>
<comment type="catalytic activity">
    <reaction evidence="9">
        <text>sulfate + ATP + H(+) = adenosine 5'-phosphosulfate + diphosphate</text>
        <dbReference type="Rhea" id="RHEA:18133"/>
        <dbReference type="ChEBI" id="CHEBI:15378"/>
        <dbReference type="ChEBI" id="CHEBI:16189"/>
        <dbReference type="ChEBI" id="CHEBI:30616"/>
        <dbReference type="ChEBI" id="CHEBI:33019"/>
        <dbReference type="ChEBI" id="CHEBI:58243"/>
        <dbReference type="EC" id="2.7.7.4"/>
    </reaction>
</comment>
<dbReference type="STRING" id="338963.Pcar_1768"/>
<accession>Q3A3P6</accession>
<dbReference type="Pfam" id="PF00009">
    <property type="entry name" value="GTP_EFTU"/>
    <property type="match status" value="1"/>
</dbReference>
<dbReference type="AlphaFoldDB" id="Q3A3P6"/>
<evidence type="ECO:0000256" key="7">
    <source>
        <dbReference type="ARBA" id="ARBA00055271"/>
    </source>
</evidence>
<feature type="binding site" evidence="9">
    <location>
        <begin position="110"/>
        <end position="114"/>
    </location>
    <ligand>
        <name>GTP</name>
        <dbReference type="ChEBI" id="CHEBI:37565"/>
    </ligand>
</feature>
<evidence type="ECO:0000256" key="5">
    <source>
        <dbReference type="ARBA" id="ARBA00022840"/>
    </source>
</evidence>
<evidence type="ECO:0000256" key="3">
    <source>
        <dbReference type="ARBA" id="ARBA00022695"/>
    </source>
</evidence>
<evidence type="ECO:0000259" key="10">
    <source>
        <dbReference type="PROSITE" id="PS51722"/>
    </source>
</evidence>
<dbReference type="HOGENOM" id="CLU_007265_5_2_7"/>
<evidence type="ECO:0000256" key="4">
    <source>
        <dbReference type="ARBA" id="ARBA00022741"/>
    </source>
</evidence>
<dbReference type="CDD" id="cd04095">
    <property type="entry name" value="CysN_NoDQ_III"/>
    <property type="match status" value="1"/>
</dbReference>
<comment type="function">
    <text evidence="7 9">With CysD forms the ATP sulfurylase (ATPS) that catalyzes the adenylation of sulfate producing adenosine 5'-phosphosulfate (APS) and diphosphate, the first enzymatic step in sulfur assimilation pathway. APS synthesis involves the formation of a high-energy phosphoric-sulfuric acid anhydride bond driven by GTP hydrolysis by CysN coupled to ATP hydrolysis by CysD.</text>
</comment>
<reference evidence="12" key="1">
    <citation type="submission" date="2005-10" db="EMBL/GenBank/DDBJ databases">
        <title>Complete sequence of Pelobacter carbinolicus DSM 2380.</title>
        <authorList>
            <person name="Copeland A."/>
            <person name="Lucas S."/>
            <person name="Lapidus A."/>
            <person name="Barry K."/>
            <person name="Detter J.C."/>
            <person name="Glavina T."/>
            <person name="Hammon N."/>
            <person name="Israni S."/>
            <person name="Pitluck S."/>
            <person name="Chertkov O."/>
            <person name="Schmutz J."/>
            <person name="Larimer F."/>
            <person name="Land M."/>
            <person name="Kyrpides N."/>
            <person name="Ivanova N."/>
            <person name="Richardson P."/>
        </authorList>
    </citation>
    <scope>NUCLEOTIDE SEQUENCE [LARGE SCALE GENOMIC DNA]</scope>
    <source>
        <strain evidence="12">DSM 2380 / NBRC 103641 / GraBd1</strain>
    </source>
</reference>
<evidence type="ECO:0000256" key="9">
    <source>
        <dbReference type="HAMAP-Rule" id="MF_00062"/>
    </source>
</evidence>
<keyword evidence="3 9" id="KW-0548">Nucleotidyltransferase</keyword>
<dbReference type="GO" id="GO:0005524">
    <property type="term" value="F:ATP binding"/>
    <property type="evidence" value="ECO:0007669"/>
    <property type="project" value="UniProtKB-KW"/>
</dbReference>
<protein>
    <recommendedName>
        <fullName evidence="9">Sulfate adenylyltransferase subunit 1</fullName>
        <ecNumber evidence="9">2.7.7.4</ecNumber>
    </recommendedName>
    <alternativeName>
        <fullName evidence="9">ATP-sulfurylase large subunit</fullName>
    </alternativeName>
    <alternativeName>
        <fullName evidence="9">Sulfate adenylate transferase</fullName>
        <shortName evidence="9">SAT</shortName>
    </alternativeName>
</protein>
<dbReference type="NCBIfam" id="TIGR02034">
    <property type="entry name" value="CysN"/>
    <property type="match status" value="1"/>
</dbReference>
<dbReference type="NCBIfam" id="NF003478">
    <property type="entry name" value="PRK05124.1"/>
    <property type="match status" value="1"/>
</dbReference>
<dbReference type="InterPro" id="IPR031157">
    <property type="entry name" value="G_TR_CS"/>
</dbReference>
<dbReference type="SUPFAM" id="SSF50447">
    <property type="entry name" value="Translation proteins"/>
    <property type="match status" value="1"/>
</dbReference>
<dbReference type="SUPFAM" id="SSF52540">
    <property type="entry name" value="P-loop containing nucleoside triphosphate hydrolases"/>
    <property type="match status" value="1"/>
</dbReference>
<dbReference type="CDD" id="cd04166">
    <property type="entry name" value="CysN_ATPS"/>
    <property type="match status" value="1"/>
</dbReference>
<keyword evidence="6 9" id="KW-0342">GTP-binding</keyword>
<dbReference type="GO" id="GO:0000103">
    <property type="term" value="P:sulfate assimilation"/>
    <property type="evidence" value="ECO:0007669"/>
    <property type="project" value="UniProtKB-UniRule"/>
</dbReference>
<evidence type="ECO:0000256" key="6">
    <source>
        <dbReference type="ARBA" id="ARBA00023134"/>
    </source>
</evidence>
<sequence length="600" mass="65866">MSHQSELIATDIHSYLKQQEEKSMLRFITCGSVDDGKSTLIGRLLWDSKMVFEDQLAALTADSKRVGTQGENIDYALLLDGLQAEREQGITIDVAYRYFSTDKRKFIVADTPGHEQYTRNMVTGASTAQVAVILIDARKGVLTQTRRHSYLVSLVGIRHVVLAINKMDLVDYSAKRFDTIRKEYQLFASGLGFEDITAIPISALEGDNVLSASHRTAWYEGPTLMEYLETVRVEDAAAARPFRLPVQWVNRPHLDFRGFSGTIASGTIRTGDEIVVTSSGQTSRVARIVTMDGDLQEAVAGQAVTLTLTDEIDISRGDLLATPEQRPQHSDQLEAKLVWLHEQPLSSSRSYVLKSAAGSAPAQVREVKCKVNVNSLQQEPGTSLALNEVGVCHIAVSKKLDFDAYRENGATGSFILIDRLTHATVAAGMIDGALASVSETPWTSLCLDRAARAGTKEQQPKVLWFSGFDRQGQQNLPQLLEKKLHSLGRHTYLLDSAVLGESLRGEIGEDGTLRRVQLKQLLETAHILVDAGLIVLVAADVDLTRASRIAGNILDSEDCLEICHADAGAGETFTDRIMVCPTESEHPEKLIERLSAELLV</sequence>
<proteinExistence type="inferred from homology"/>
<dbReference type="NCBIfam" id="TIGR00231">
    <property type="entry name" value="small_GTP"/>
    <property type="match status" value="1"/>
</dbReference>
<evidence type="ECO:0000256" key="1">
    <source>
        <dbReference type="ARBA" id="ARBA00005048"/>
    </source>
</evidence>
<dbReference type="RefSeq" id="WP_011341504.1">
    <property type="nucleotide sequence ID" value="NC_007498.2"/>
</dbReference>
<evidence type="ECO:0000313" key="12">
    <source>
        <dbReference type="Proteomes" id="UP000002534"/>
    </source>
</evidence>
<dbReference type="eggNOG" id="COG2895">
    <property type="taxonomic scope" value="Bacteria"/>
</dbReference>
<comment type="similarity">
    <text evidence="9">Belongs to the TRAFAC class translation factor GTPase superfamily. Classic translation factor GTPase family. CysN/NodQ subfamily.</text>
</comment>
<keyword evidence="12" id="KW-1185">Reference proteome</keyword>
<dbReference type="Pfam" id="PF03144">
    <property type="entry name" value="GTP_EFTU_D2"/>
    <property type="match status" value="1"/>
</dbReference>
<dbReference type="EMBL" id="CP000142">
    <property type="protein sequence ID" value="ABA89011.1"/>
    <property type="molecule type" value="Genomic_DNA"/>
</dbReference>
<dbReference type="SUPFAM" id="SSF50465">
    <property type="entry name" value="EF-Tu/eEF-1alpha/eIF2-gamma C-terminal domain"/>
    <property type="match status" value="1"/>
</dbReference>
<dbReference type="InterPro" id="IPR027417">
    <property type="entry name" value="P-loop_NTPase"/>
</dbReference>
<dbReference type="InterPro" id="IPR059117">
    <property type="entry name" value="APS_kinase_dom"/>
</dbReference>
<dbReference type="FunFam" id="3.40.50.300:FF:000119">
    <property type="entry name" value="Sulfate adenylyltransferase subunit 1"/>
    <property type="match status" value="1"/>
</dbReference>
<dbReference type="Pfam" id="PF22594">
    <property type="entry name" value="GTP-eEF1A_C"/>
    <property type="match status" value="1"/>
</dbReference>
<dbReference type="InterPro" id="IPR009000">
    <property type="entry name" value="Transl_B-barrel_sf"/>
</dbReference>
<dbReference type="GO" id="GO:0070814">
    <property type="term" value="P:hydrogen sulfide biosynthetic process"/>
    <property type="evidence" value="ECO:0007669"/>
    <property type="project" value="UniProtKB-UniRule"/>
</dbReference>
<dbReference type="Pfam" id="PF01583">
    <property type="entry name" value="APS_kinase"/>
    <property type="match status" value="1"/>
</dbReference>
<feature type="binding site" evidence="9">
    <location>
        <begin position="165"/>
        <end position="168"/>
    </location>
    <ligand>
        <name>GTP</name>
        <dbReference type="ChEBI" id="CHEBI:37565"/>
    </ligand>
</feature>
<dbReference type="Proteomes" id="UP000002534">
    <property type="component" value="Chromosome"/>
</dbReference>
<dbReference type="Gene3D" id="3.40.50.300">
    <property type="entry name" value="P-loop containing nucleotide triphosphate hydrolases"/>
    <property type="match status" value="2"/>
</dbReference>
<dbReference type="UniPathway" id="UPA00140">
    <property type="reaction ID" value="UER00204"/>
</dbReference>
<dbReference type="InterPro" id="IPR050100">
    <property type="entry name" value="TRAFAC_GTPase_members"/>
</dbReference>
<dbReference type="CDD" id="cd03695">
    <property type="entry name" value="CysN_NodQ_II"/>
    <property type="match status" value="1"/>
</dbReference>
<organism evidence="11 12">
    <name type="scientific">Syntrophotalea carbinolica (strain DSM 2380 / NBRC 103641 / GraBd1)</name>
    <name type="common">Pelobacter carbinolicus</name>
    <dbReference type="NCBI Taxonomy" id="338963"/>
    <lineage>
        <taxon>Bacteria</taxon>
        <taxon>Pseudomonadati</taxon>
        <taxon>Thermodesulfobacteriota</taxon>
        <taxon>Desulfuromonadia</taxon>
        <taxon>Desulfuromonadales</taxon>
        <taxon>Syntrophotaleaceae</taxon>
        <taxon>Syntrophotalea</taxon>
    </lineage>
</organism>
<dbReference type="PROSITE" id="PS51722">
    <property type="entry name" value="G_TR_2"/>
    <property type="match status" value="1"/>
</dbReference>
<gene>
    <name evidence="9 11" type="primary">cysN</name>
    <name evidence="11" type="ordered locus">Pcar_1768</name>
</gene>
<dbReference type="InterPro" id="IPR041757">
    <property type="entry name" value="CysN_GTP-bd"/>
</dbReference>
<dbReference type="GO" id="GO:0005525">
    <property type="term" value="F:GTP binding"/>
    <property type="evidence" value="ECO:0007669"/>
    <property type="project" value="UniProtKB-UniRule"/>
</dbReference>
<keyword evidence="2 9" id="KW-0808">Transferase</keyword>
<evidence type="ECO:0000256" key="2">
    <source>
        <dbReference type="ARBA" id="ARBA00022679"/>
    </source>
</evidence>
<comment type="subunit">
    <text evidence="8">Heterodimer composed of CysD, the smaller subunit, and CysNC.</text>
</comment>
<keyword evidence="4 9" id="KW-0547">Nucleotide-binding</keyword>
<evidence type="ECO:0000256" key="8">
    <source>
        <dbReference type="ARBA" id="ARBA00062688"/>
    </source>
</evidence>
<dbReference type="GO" id="GO:0003924">
    <property type="term" value="F:GTPase activity"/>
    <property type="evidence" value="ECO:0007669"/>
    <property type="project" value="InterPro"/>
</dbReference>
<dbReference type="Gene3D" id="2.40.30.10">
    <property type="entry name" value="Translation factors"/>
    <property type="match status" value="2"/>
</dbReference>
<dbReference type="EC" id="2.7.7.4" evidence="9"/>
<dbReference type="PROSITE" id="PS00301">
    <property type="entry name" value="G_TR_1"/>
    <property type="match status" value="1"/>
</dbReference>